<name>A0A4V6PU79_9BURK</name>
<comment type="subcellular location">
    <subcellularLocation>
        <location evidence="9">Cell inner membrane</location>
        <topology evidence="9">Single-pass type II membrane protein</topology>
    </subcellularLocation>
    <subcellularLocation>
        <location evidence="1">Membrane</location>
    </subcellularLocation>
    <text evidence="9">Localizes to the division septum.</text>
</comment>
<dbReference type="Pfam" id="PF03799">
    <property type="entry name" value="FtsQ_DivIB_C"/>
    <property type="match status" value="1"/>
</dbReference>
<evidence type="ECO:0000256" key="5">
    <source>
        <dbReference type="ARBA" id="ARBA00022692"/>
    </source>
</evidence>
<dbReference type="Proteomes" id="UP000295357">
    <property type="component" value="Unassembled WGS sequence"/>
</dbReference>
<dbReference type="EMBL" id="SNXE01000003">
    <property type="protein sequence ID" value="TDP11353.1"/>
    <property type="molecule type" value="Genomic_DNA"/>
</dbReference>
<evidence type="ECO:0000256" key="4">
    <source>
        <dbReference type="ARBA" id="ARBA00022618"/>
    </source>
</evidence>
<dbReference type="InterPro" id="IPR045335">
    <property type="entry name" value="FtsQ_C_sf"/>
</dbReference>
<reference evidence="11 12" key="1">
    <citation type="submission" date="2019-03" db="EMBL/GenBank/DDBJ databases">
        <title>Genomic Encyclopedia of Type Strains, Phase IV (KMG-IV): sequencing the most valuable type-strain genomes for metagenomic binning, comparative biology and taxonomic classification.</title>
        <authorList>
            <person name="Goeker M."/>
        </authorList>
    </citation>
    <scope>NUCLEOTIDE SEQUENCE [LARGE SCALE GENOMIC DNA]</scope>
    <source>
        <strain evidence="11 12">DSM 25082</strain>
    </source>
</reference>
<dbReference type="GO" id="GO:0032153">
    <property type="term" value="C:cell division site"/>
    <property type="evidence" value="ECO:0007669"/>
    <property type="project" value="UniProtKB-UniRule"/>
</dbReference>
<dbReference type="PROSITE" id="PS51779">
    <property type="entry name" value="POTRA"/>
    <property type="match status" value="1"/>
</dbReference>
<evidence type="ECO:0000256" key="8">
    <source>
        <dbReference type="ARBA" id="ARBA00023306"/>
    </source>
</evidence>
<organism evidence="11 12">
    <name type="scientific">Roseateles asaccharophilus</name>
    <dbReference type="NCBI Taxonomy" id="582607"/>
    <lineage>
        <taxon>Bacteria</taxon>
        <taxon>Pseudomonadati</taxon>
        <taxon>Pseudomonadota</taxon>
        <taxon>Betaproteobacteria</taxon>
        <taxon>Burkholderiales</taxon>
        <taxon>Sphaerotilaceae</taxon>
        <taxon>Roseateles</taxon>
    </lineage>
</organism>
<proteinExistence type="inferred from homology"/>
<comment type="function">
    <text evidence="9">Essential cell division protein. May link together the upstream cell division proteins, which are predominantly cytoplasmic, with the downstream cell division proteins, which are predominantly periplasmic. May control correct divisome assembly.</text>
</comment>
<feature type="transmembrane region" description="Helical" evidence="9">
    <location>
        <begin position="20"/>
        <end position="41"/>
    </location>
</feature>
<dbReference type="AlphaFoldDB" id="A0A4V6PU79"/>
<accession>A0A4V6PU79</accession>
<evidence type="ECO:0000256" key="1">
    <source>
        <dbReference type="ARBA" id="ARBA00004370"/>
    </source>
</evidence>
<keyword evidence="5 9" id="KW-0812">Transmembrane</keyword>
<comment type="similarity">
    <text evidence="9">Belongs to the FtsQ/DivIB family. FtsQ subfamily.</text>
</comment>
<sequence>MNTPAAATPLPPDVRLMNGVTALLLAGLLLAALGLGVHKLMRLPAFNIRHIQVEGEVARNSVATLRANALSHLSGTFLSMSLRQTRQAFEDVPWVRRAEVQRVWPNRLRVRLEEHKPAAYWEEKADGADAGSEASAGRALVNSFGEVFEANLGDVEDEDLPVLAGPAGSSERMLSMWRQLQASSAHLGQSVQRLDLSGRGSWRLSLDQGAVIELGRGEEAVVVQRYAQFVATLSQLTSRFQTPLLAADLRHAEGYAVRLRGISTTTPSPTKGPVKKR</sequence>
<evidence type="ECO:0000259" key="10">
    <source>
        <dbReference type="PROSITE" id="PS51779"/>
    </source>
</evidence>
<dbReference type="RefSeq" id="WP_133603252.1">
    <property type="nucleotide sequence ID" value="NZ_JAUFPJ010000006.1"/>
</dbReference>
<evidence type="ECO:0000313" key="12">
    <source>
        <dbReference type="Proteomes" id="UP000295357"/>
    </source>
</evidence>
<evidence type="ECO:0000256" key="2">
    <source>
        <dbReference type="ARBA" id="ARBA00022475"/>
    </source>
</evidence>
<dbReference type="PANTHER" id="PTHR35851:SF1">
    <property type="entry name" value="CELL DIVISION PROTEIN FTSQ"/>
    <property type="match status" value="1"/>
</dbReference>
<dbReference type="Gene3D" id="3.40.50.11690">
    <property type="entry name" value="Cell division protein FtsQ/DivIB"/>
    <property type="match status" value="1"/>
</dbReference>
<dbReference type="InterPro" id="IPR013685">
    <property type="entry name" value="POTRA_FtsQ_type"/>
</dbReference>
<protein>
    <recommendedName>
        <fullName evidence="9">Cell division protein FtsQ</fullName>
    </recommendedName>
</protein>
<feature type="domain" description="POTRA" evidence="10">
    <location>
        <begin position="46"/>
        <end position="115"/>
    </location>
</feature>
<dbReference type="InterPro" id="IPR026579">
    <property type="entry name" value="FtsQ"/>
</dbReference>
<keyword evidence="6 9" id="KW-1133">Transmembrane helix</keyword>
<dbReference type="GO" id="GO:0090529">
    <property type="term" value="P:cell septum assembly"/>
    <property type="evidence" value="ECO:0007669"/>
    <property type="project" value="InterPro"/>
</dbReference>
<evidence type="ECO:0000256" key="7">
    <source>
        <dbReference type="ARBA" id="ARBA00023136"/>
    </source>
</evidence>
<dbReference type="Gene3D" id="3.10.20.310">
    <property type="entry name" value="membrane protein fhac"/>
    <property type="match status" value="1"/>
</dbReference>
<keyword evidence="2 9" id="KW-1003">Cell membrane</keyword>
<dbReference type="PANTHER" id="PTHR35851">
    <property type="entry name" value="CELL DIVISION PROTEIN FTSQ"/>
    <property type="match status" value="1"/>
</dbReference>
<dbReference type="Pfam" id="PF08478">
    <property type="entry name" value="POTRA_1"/>
    <property type="match status" value="1"/>
</dbReference>
<comment type="caution">
    <text evidence="11">The sequence shown here is derived from an EMBL/GenBank/DDBJ whole genome shotgun (WGS) entry which is preliminary data.</text>
</comment>
<dbReference type="OrthoDB" id="9790370at2"/>
<comment type="subunit">
    <text evidence="9">Part of a complex composed of FtsB, FtsL and FtsQ.</text>
</comment>
<keyword evidence="12" id="KW-1185">Reference proteome</keyword>
<evidence type="ECO:0000313" key="11">
    <source>
        <dbReference type="EMBL" id="TDP11353.1"/>
    </source>
</evidence>
<evidence type="ECO:0000256" key="3">
    <source>
        <dbReference type="ARBA" id="ARBA00022519"/>
    </source>
</evidence>
<evidence type="ECO:0000256" key="9">
    <source>
        <dbReference type="HAMAP-Rule" id="MF_00911"/>
    </source>
</evidence>
<keyword evidence="8 9" id="KW-0131">Cell cycle</keyword>
<dbReference type="InterPro" id="IPR005548">
    <property type="entry name" value="Cell_div_FtsQ/DivIB_C"/>
</dbReference>
<dbReference type="GO" id="GO:0043093">
    <property type="term" value="P:FtsZ-dependent cytokinesis"/>
    <property type="evidence" value="ECO:0007669"/>
    <property type="project" value="UniProtKB-UniRule"/>
</dbReference>
<evidence type="ECO:0000256" key="6">
    <source>
        <dbReference type="ARBA" id="ARBA00022989"/>
    </source>
</evidence>
<keyword evidence="7 9" id="KW-0472">Membrane</keyword>
<dbReference type="GO" id="GO:0005886">
    <property type="term" value="C:plasma membrane"/>
    <property type="evidence" value="ECO:0007669"/>
    <property type="project" value="UniProtKB-SubCell"/>
</dbReference>
<dbReference type="InterPro" id="IPR034746">
    <property type="entry name" value="POTRA"/>
</dbReference>
<keyword evidence="3 9" id="KW-0997">Cell inner membrane</keyword>
<keyword evidence="4 9" id="KW-0132">Cell division</keyword>
<gene>
    <name evidence="9" type="primary">ftsQ</name>
    <name evidence="11" type="ORF">DFR39_103279</name>
</gene>
<dbReference type="HAMAP" id="MF_00911">
    <property type="entry name" value="FtsQ_subfam"/>
    <property type="match status" value="1"/>
</dbReference>